<dbReference type="GO" id="GO:0030134">
    <property type="term" value="C:COPII-coated ER to Golgi transport vesicle"/>
    <property type="evidence" value="ECO:0007669"/>
    <property type="project" value="TreeGrafter"/>
</dbReference>
<dbReference type="SUPFAM" id="SSF117839">
    <property type="entry name" value="WWE domain"/>
    <property type="match status" value="1"/>
</dbReference>
<dbReference type="Pfam" id="PF02825">
    <property type="entry name" value="WWE"/>
    <property type="match status" value="1"/>
</dbReference>
<comment type="caution">
    <text evidence="3">The sequence shown here is derived from an EMBL/GenBank/DDBJ whole genome shotgun (WGS) entry which is preliminary data.</text>
</comment>
<proteinExistence type="predicted"/>
<reference evidence="3" key="1">
    <citation type="submission" date="2023-03" db="EMBL/GenBank/DDBJ databases">
        <authorList>
            <person name="Steffen K."/>
            <person name="Cardenas P."/>
        </authorList>
    </citation>
    <scope>NUCLEOTIDE SEQUENCE</scope>
</reference>
<dbReference type="GO" id="GO:0004620">
    <property type="term" value="F:phospholipase activity"/>
    <property type="evidence" value="ECO:0007669"/>
    <property type="project" value="TreeGrafter"/>
</dbReference>
<keyword evidence="4" id="KW-1185">Reference proteome</keyword>
<feature type="compositionally biased region" description="Low complexity" evidence="1">
    <location>
        <begin position="13"/>
        <end position="31"/>
    </location>
</feature>
<dbReference type="Proteomes" id="UP001174909">
    <property type="component" value="Unassembled WGS sequence"/>
</dbReference>
<evidence type="ECO:0000313" key="4">
    <source>
        <dbReference type="Proteomes" id="UP001174909"/>
    </source>
</evidence>
<evidence type="ECO:0000313" key="3">
    <source>
        <dbReference type="EMBL" id="CAI8002524.1"/>
    </source>
</evidence>
<sequence>MFSIQPLAGQPDTPQTTPTATPPVASVAPQQSANPYRLGQQAGGKRVVYGGVATPTSQSAPPTSLPPPPLSTTDYTQGQAQVGVNALPPQHEVGVAQTLRHHWFYLRPNERYWIPFSLVDSAHLEQAWTSAAGNPALQVLVPTDGGRYDVDLHARSRSAIYWSEPSSQVRRCSWFFKGDSDRWYMPYSEDVAVRLEVCGCSLCSSFSPFPSPLMPKVRN</sequence>
<name>A0AA35W0S0_GEOBA</name>
<gene>
    <name evidence="3" type="ORF">GBAR_LOCUS3415</name>
</gene>
<dbReference type="AlphaFoldDB" id="A0AA35W0S0"/>
<protein>
    <submittedName>
        <fullName evidence="3">SEC23-interacting protein</fullName>
    </submittedName>
</protein>
<accession>A0AA35W0S0</accession>
<dbReference type="PANTHER" id="PTHR23509">
    <property type="entry name" value="PA-PL1 PHOSPHOLIPASE FAMILY"/>
    <property type="match status" value="1"/>
</dbReference>
<dbReference type="InterPro" id="IPR004170">
    <property type="entry name" value="WWE_dom"/>
</dbReference>
<dbReference type="EMBL" id="CASHTH010000482">
    <property type="protein sequence ID" value="CAI8002524.1"/>
    <property type="molecule type" value="Genomic_DNA"/>
</dbReference>
<dbReference type="InterPro" id="IPR037197">
    <property type="entry name" value="WWE_dom_sf"/>
</dbReference>
<organism evidence="3 4">
    <name type="scientific">Geodia barretti</name>
    <name type="common">Barrett's horny sponge</name>
    <dbReference type="NCBI Taxonomy" id="519541"/>
    <lineage>
        <taxon>Eukaryota</taxon>
        <taxon>Metazoa</taxon>
        <taxon>Porifera</taxon>
        <taxon>Demospongiae</taxon>
        <taxon>Heteroscleromorpha</taxon>
        <taxon>Tetractinellida</taxon>
        <taxon>Astrophorina</taxon>
        <taxon>Geodiidae</taxon>
        <taxon>Geodia</taxon>
    </lineage>
</organism>
<evidence type="ECO:0000256" key="1">
    <source>
        <dbReference type="SAM" id="MobiDB-lite"/>
    </source>
</evidence>
<dbReference type="PANTHER" id="PTHR23509:SF10">
    <property type="entry name" value="LD21067P"/>
    <property type="match status" value="1"/>
</dbReference>
<feature type="region of interest" description="Disordered" evidence="1">
    <location>
        <begin position="1"/>
        <end position="75"/>
    </location>
</feature>
<feature type="domain" description="WWE" evidence="2">
    <location>
        <begin position="85"/>
        <end position="171"/>
    </location>
</feature>
<dbReference type="InterPro" id="IPR058055">
    <property type="entry name" value="PA-PLA1"/>
</dbReference>
<dbReference type="PROSITE" id="PS50918">
    <property type="entry name" value="WWE"/>
    <property type="match status" value="1"/>
</dbReference>
<evidence type="ECO:0000259" key="2">
    <source>
        <dbReference type="PROSITE" id="PS50918"/>
    </source>
</evidence>
<feature type="compositionally biased region" description="Low complexity" evidence="1">
    <location>
        <begin position="53"/>
        <end position="62"/>
    </location>
</feature>